<sequence length="1296" mass="144786">MFSPAIRKPHLLHRREKEEATPSPPPPAPAHSPSPGGLALSNRPATGTPAPWTSSSLLARISTSKQTDKAGDSDQIQPVRVAEFPQIVRNAQANLLQKNFSGKNMLVGGIDKETSLAWMICGNDLYIWSYLSSVSKDCLVLDVPSSLMGNKDTESFSGNQWTLCIMRWDSSISSTRKSGEMLHRRSSTGVILCNRRTQAIAYWPDIYGESSKSPVLSLSGHSGASASDGISACYRFNSLIATSTPGGIHECIAIASEPTGALWLFQCSPAGIIRREVHRDTLGDNGTDHYQKNNSGRSLAWLPSNVSPEAAEQKFFLLTSHGIQCWSISLLHGITVNRIGSQEIVGSDGELGIKKDIAGQKNIWLLDMQIDEHGKEFSILVATLCKDRVSGSNYTQYSLLTMLYKSNQKFSSEDNNVVKCERFLEKKAPSQVIIPKARVEDEDVLFSMRLKTGGKPSGSVIILSGDGTATVAIYWRGTTRLYQFDLPWDAGKVLDASIIPSTEDRDEGAWVVLTEKAGVWAIPEKAVLVGGVEPPERSLSRKGSCNEAVAEEKRRSQAFSASVVPRRVSSEAWSSGDRQRPAFTGVAQQVVVDEEAEMLLNRLFHDFILSGAVHEALQKLRAAGAFEKEGEMNVFVRVSKSIVNTLSKHWTTTREAEFLASTIVSSLAEKRQKHEKFLHFLVLSKCHEELSSKQRAAMLSVMEHGEKLSGVIQLRELQNVLSQQRSSTHLSPHSKTPTAGALWNLIQLVGEKARRNTVLLMDRDNAEVFYSRISDIEDLFYCLSHQLRYIITGEENPSVQMQRALELSNACVTLFQAALYYREEHKDWYPSPEGLITWNSQPVVRSGIWSLASSVMELLREPGAADMPMKSNLWSQLEGLTDMLLEGYMSLLTAKFERGEEHGVLVQEYCERRDELLGSLYDLAKKIIEAKYQESREGNDNLDLKESIFREVTSSILATAKRHEGYQTLWQICYDISDTVLLRNLMHDSVGPHGGFSFYVFKQLINSRQYAKLLRLGEEFQEELATFLKDQKDLLWLHEICLNQFSTASETLHTCALRLSPGEDAELTSNRKSLSFVERRRLLYLSKIAATAGKDVDYQMKVALIDADVRILKLQEEIIQHDPEYAQGKYTSKLLRPSELIEMCMKRGRELSLKAFEVFAWTSSSFRSSNRGLLENCWTNAANQDDWVNLSQASISEGWSDEVIQESLQGTVLFNASRLCYSPEAVVFDGTFEEVLPVRKEDVFARGLESKCFSVEEVLMQHDIFPDAGKLMMTAVVMGKELSYTEPADGPVEMDT</sequence>
<dbReference type="EnsemblPlants" id="AVESA.00010b.r2.1DG0135230.1">
    <property type="protein sequence ID" value="AVESA.00010b.r2.1DG0135230.1.CDS"/>
    <property type="gene ID" value="AVESA.00010b.r2.1DG0135230"/>
</dbReference>
<accession>A0ACD5TW11</accession>
<protein>
    <submittedName>
        <fullName evidence="1">Uncharacterized protein</fullName>
    </submittedName>
</protein>
<name>A0ACD5TW11_AVESA</name>
<dbReference type="Proteomes" id="UP001732700">
    <property type="component" value="Chromosome 1D"/>
</dbReference>
<evidence type="ECO:0000313" key="1">
    <source>
        <dbReference type="EnsemblPlants" id="AVESA.00010b.r2.1DG0135230.1.CDS"/>
    </source>
</evidence>
<evidence type="ECO:0000313" key="2">
    <source>
        <dbReference type="Proteomes" id="UP001732700"/>
    </source>
</evidence>
<proteinExistence type="predicted"/>
<reference evidence="1" key="1">
    <citation type="submission" date="2021-05" db="EMBL/GenBank/DDBJ databases">
        <authorList>
            <person name="Scholz U."/>
            <person name="Mascher M."/>
            <person name="Fiebig A."/>
        </authorList>
    </citation>
    <scope>NUCLEOTIDE SEQUENCE [LARGE SCALE GENOMIC DNA]</scope>
</reference>
<reference evidence="1" key="2">
    <citation type="submission" date="2025-09" db="UniProtKB">
        <authorList>
            <consortium name="EnsemblPlants"/>
        </authorList>
    </citation>
    <scope>IDENTIFICATION</scope>
</reference>
<keyword evidence="2" id="KW-1185">Reference proteome</keyword>
<organism evidence="1 2">
    <name type="scientific">Avena sativa</name>
    <name type="common">Oat</name>
    <dbReference type="NCBI Taxonomy" id="4498"/>
    <lineage>
        <taxon>Eukaryota</taxon>
        <taxon>Viridiplantae</taxon>
        <taxon>Streptophyta</taxon>
        <taxon>Embryophyta</taxon>
        <taxon>Tracheophyta</taxon>
        <taxon>Spermatophyta</taxon>
        <taxon>Magnoliopsida</taxon>
        <taxon>Liliopsida</taxon>
        <taxon>Poales</taxon>
        <taxon>Poaceae</taxon>
        <taxon>BOP clade</taxon>
        <taxon>Pooideae</taxon>
        <taxon>Poodae</taxon>
        <taxon>Poeae</taxon>
        <taxon>Poeae Chloroplast Group 1 (Aveneae type)</taxon>
        <taxon>Aveninae</taxon>
        <taxon>Avena</taxon>
    </lineage>
</organism>